<dbReference type="InterPro" id="IPR017900">
    <property type="entry name" value="4Fe4S_Fe_S_CS"/>
</dbReference>
<keyword evidence="1" id="KW-0004">4Fe-4S</keyword>
<reference evidence="10 11" key="1">
    <citation type="journal article" date="2009" name="PLoS ONE">
        <title>Genome analysis of the anaerobic thermohalophilic bacterium Halothermothrix orenii.</title>
        <authorList>
            <person name="Mavromatis K."/>
            <person name="Ivanova N."/>
            <person name="Anderson I."/>
            <person name="Lykidis A."/>
            <person name="Hooper S.D."/>
            <person name="Sun H."/>
            <person name="Kunin V."/>
            <person name="Lapidus A."/>
            <person name="Hugenholtz P."/>
            <person name="Patel B."/>
            <person name="Kyrpides N.C."/>
        </authorList>
    </citation>
    <scope>NUCLEOTIDE SEQUENCE [LARGE SCALE GENOMIC DNA]</scope>
    <source>
        <strain evidence="11">H 168 / OCM 544 / DSM 9562</strain>
    </source>
</reference>
<accession>B8CX11</accession>
<evidence type="ECO:0000259" key="9">
    <source>
        <dbReference type="PROSITE" id="PS51379"/>
    </source>
</evidence>
<dbReference type="eggNOG" id="COG1600">
    <property type="taxonomic scope" value="Bacteria"/>
</dbReference>
<dbReference type="PANTHER" id="PTHR30002">
    <property type="entry name" value="EPOXYQUEUOSINE REDUCTASE"/>
    <property type="match status" value="1"/>
</dbReference>
<dbReference type="NCBIfam" id="TIGR00276">
    <property type="entry name" value="tRNA epoxyqueuosine(34) reductase QueG"/>
    <property type="match status" value="1"/>
</dbReference>
<dbReference type="KEGG" id="hor:Hore_10760"/>
<dbReference type="PROSITE" id="PS51379">
    <property type="entry name" value="4FE4S_FER_2"/>
    <property type="match status" value="1"/>
</dbReference>
<protein>
    <submittedName>
        <fullName evidence="10">Iron-sulfur cluster binding protein, putative</fullName>
    </submittedName>
</protein>
<evidence type="ECO:0000256" key="1">
    <source>
        <dbReference type="ARBA" id="ARBA00022485"/>
    </source>
</evidence>
<organism evidence="10 11">
    <name type="scientific">Halothermothrix orenii (strain H 168 / OCM 544 / DSM 9562)</name>
    <dbReference type="NCBI Taxonomy" id="373903"/>
    <lineage>
        <taxon>Bacteria</taxon>
        <taxon>Bacillati</taxon>
        <taxon>Bacillota</taxon>
        <taxon>Clostridia</taxon>
        <taxon>Halanaerobiales</taxon>
        <taxon>Halothermotrichaceae</taxon>
        <taxon>Halothermothrix</taxon>
    </lineage>
</organism>
<keyword evidence="5" id="KW-0671">Queuosine biosynthesis</keyword>
<evidence type="ECO:0000256" key="8">
    <source>
        <dbReference type="ARBA" id="ARBA00023014"/>
    </source>
</evidence>
<evidence type="ECO:0000256" key="3">
    <source>
        <dbReference type="ARBA" id="ARBA00022694"/>
    </source>
</evidence>
<dbReference type="RefSeq" id="WP_012636015.1">
    <property type="nucleotide sequence ID" value="NC_011899.1"/>
</dbReference>
<dbReference type="InterPro" id="IPR013542">
    <property type="entry name" value="QueG_DUF1730"/>
</dbReference>
<dbReference type="InterPro" id="IPR017896">
    <property type="entry name" value="4Fe4S_Fe-S-bd"/>
</dbReference>
<dbReference type="Pfam" id="PF08331">
    <property type="entry name" value="QueG_DUF1730"/>
    <property type="match status" value="1"/>
</dbReference>
<dbReference type="GO" id="GO:0052693">
    <property type="term" value="F:epoxyqueuosine reductase activity"/>
    <property type="evidence" value="ECO:0007669"/>
    <property type="project" value="TreeGrafter"/>
</dbReference>
<feature type="domain" description="4Fe-4S ferredoxin-type" evidence="9">
    <location>
        <begin position="166"/>
        <end position="198"/>
    </location>
</feature>
<dbReference type="STRING" id="373903.Hore_10760"/>
<keyword evidence="7" id="KW-0408">Iron</keyword>
<evidence type="ECO:0000256" key="7">
    <source>
        <dbReference type="ARBA" id="ARBA00023004"/>
    </source>
</evidence>
<dbReference type="InterPro" id="IPR004453">
    <property type="entry name" value="QueG"/>
</dbReference>
<dbReference type="SUPFAM" id="SSF46548">
    <property type="entry name" value="alpha-helical ferredoxin"/>
    <property type="match status" value="1"/>
</dbReference>
<dbReference type="GO" id="GO:0008616">
    <property type="term" value="P:tRNA queuosine(34) biosynthetic process"/>
    <property type="evidence" value="ECO:0007669"/>
    <property type="project" value="UniProtKB-KW"/>
</dbReference>
<dbReference type="SUPFAM" id="SSF48371">
    <property type="entry name" value="ARM repeat"/>
    <property type="match status" value="1"/>
</dbReference>
<evidence type="ECO:0000256" key="4">
    <source>
        <dbReference type="ARBA" id="ARBA00022723"/>
    </source>
</evidence>
<sequence>MDLTTMIKAKARDIGFDIVGITSAAPLLKAREVLEKRKEAGQLPGFTDEDILLSTTPRMHLEDARSIIALAMSYASKVEFDEEVYIALYARGKDYHTIMRNKMNELIDFIKNINPESNCKSFVDTGPLLDKEIAARAGLGWIGKNNLLINPEYGSFLVLGEILTSLELKYDNPIENGCKNCQACIQMCPTGALKPYYLDLSRCRSNITQKTGILSEEEKKAIGENLWGCDSCQMVCPYNENLPLDLHPEYRPVLPGKIEEVLGLTKKNMGDQWKNSPMMWRGTNIIKRNALINLVNLYNKGVNITDVLEIIKKGLKSPSPVVRITAAWAAGKIKARELKDFILKLLKSEKDKVVENYFKKVIKRLNQ</sequence>
<evidence type="ECO:0000313" key="11">
    <source>
        <dbReference type="Proteomes" id="UP000000719"/>
    </source>
</evidence>
<dbReference type="InterPro" id="IPR011989">
    <property type="entry name" value="ARM-like"/>
</dbReference>
<keyword evidence="2" id="KW-0963">Cytoplasm</keyword>
<keyword evidence="3" id="KW-0819">tRNA processing</keyword>
<dbReference type="EMBL" id="CP001098">
    <property type="protein sequence ID" value="ACL69830.1"/>
    <property type="molecule type" value="Genomic_DNA"/>
</dbReference>
<dbReference type="Proteomes" id="UP000000719">
    <property type="component" value="Chromosome"/>
</dbReference>
<name>B8CX11_HALOH</name>
<evidence type="ECO:0000256" key="2">
    <source>
        <dbReference type="ARBA" id="ARBA00022490"/>
    </source>
</evidence>
<dbReference type="GO" id="GO:0046872">
    <property type="term" value="F:metal ion binding"/>
    <property type="evidence" value="ECO:0007669"/>
    <property type="project" value="UniProtKB-KW"/>
</dbReference>
<keyword evidence="8" id="KW-0411">Iron-sulfur</keyword>
<evidence type="ECO:0000256" key="5">
    <source>
        <dbReference type="ARBA" id="ARBA00022785"/>
    </source>
</evidence>
<dbReference type="InterPro" id="IPR016024">
    <property type="entry name" value="ARM-type_fold"/>
</dbReference>
<dbReference type="HOGENOM" id="CLU_030790_2_1_9"/>
<proteinExistence type="predicted"/>
<dbReference type="Pfam" id="PF13484">
    <property type="entry name" value="Fer4_16"/>
    <property type="match status" value="1"/>
</dbReference>
<evidence type="ECO:0000313" key="10">
    <source>
        <dbReference type="EMBL" id="ACL69830.1"/>
    </source>
</evidence>
<dbReference type="GO" id="GO:0051539">
    <property type="term" value="F:4 iron, 4 sulfur cluster binding"/>
    <property type="evidence" value="ECO:0007669"/>
    <property type="project" value="UniProtKB-KW"/>
</dbReference>
<dbReference type="AlphaFoldDB" id="B8CX11"/>
<dbReference type="Gene3D" id="1.25.10.10">
    <property type="entry name" value="Leucine-rich Repeat Variant"/>
    <property type="match status" value="1"/>
</dbReference>
<gene>
    <name evidence="10" type="ordered locus">Hore_10760</name>
</gene>
<evidence type="ECO:0000256" key="6">
    <source>
        <dbReference type="ARBA" id="ARBA00023002"/>
    </source>
</evidence>
<keyword evidence="6" id="KW-0560">Oxidoreductase</keyword>
<dbReference type="OrthoDB" id="9784571at2"/>
<dbReference type="Gene3D" id="3.30.70.20">
    <property type="match status" value="1"/>
</dbReference>
<keyword evidence="4" id="KW-0479">Metal-binding</keyword>
<dbReference type="PROSITE" id="PS00198">
    <property type="entry name" value="4FE4S_FER_1"/>
    <property type="match status" value="1"/>
</dbReference>
<dbReference type="PANTHER" id="PTHR30002:SF4">
    <property type="entry name" value="EPOXYQUEUOSINE REDUCTASE"/>
    <property type="match status" value="1"/>
</dbReference>
<dbReference type="Pfam" id="PF13646">
    <property type="entry name" value="HEAT_2"/>
    <property type="match status" value="1"/>
</dbReference>
<keyword evidence="11" id="KW-1185">Reference proteome</keyword>